<organism evidence="3 4">
    <name type="scientific">Paenibacillus piri</name>
    <dbReference type="NCBI Taxonomy" id="2547395"/>
    <lineage>
        <taxon>Bacteria</taxon>
        <taxon>Bacillati</taxon>
        <taxon>Bacillota</taxon>
        <taxon>Bacilli</taxon>
        <taxon>Bacillales</taxon>
        <taxon>Paenibacillaceae</taxon>
        <taxon>Paenibacillus</taxon>
    </lineage>
</organism>
<dbReference type="Proteomes" id="UP000295636">
    <property type="component" value="Unassembled WGS sequence"/>
</dbReference>
<dbReference type="SUPFAM" id="SSF53850">
    <property type="entry name" value="Periplasmic binding protein-like II"/>
    <property type="match status" value="1"/>
</dbReference>
<dbReference type="OrthoDB" id="179400at2"/>
<protein>
    <submittedName>
        <fullName evidence="3">ABC transporter substrate-binding protein</fullName>
    </submittedName>
</protein>
<dbReference type="PROSITE" id="PS51257">
    <property type="entry name" value="PROKAR_LIPOPROTEIN"/>
    <property type="match status" value="1"/>
</dbReference>
<dbReference type="PANTHER" id="PTHR30006:SF2">
    <property type="entry name" value="ABC TRANSPORTER SUBSTRATE-BINDING PROTEIN"/>
    <property type="match status" value="1"/>
</dbReference>
<dbReference type="GO" id="GO:0015846">
    <property type="term" value="P:polyamine transport"/>
    <property type="evidence" value="ECO:0007669"/>
    <property type="project" value="InterPro"/>
</dbReference>
<feature type="chain" id="PRO_5020518595" evidence="2">
    <location>
        <begin position="28"/>
        <end position="371"/>
    </location>
</feature>
<gene>
    <name evidence="3" type="ORF">E1757_34545</name>
</gene>
<keyword evidence="1 2" id="KW-0732">Signal</keyword>
<dbReference type="GO" id="GO:0030976">
    <property type="term" value="F:thiamine pyrophosphate binding"/>
    <property type="evidence" value="ECO:0007669"/>
    <property type="project" value="TreeGrafter"/>
</dbReference>
<dbReference type="Pfam" id="PF13416">
    <property type="entry name" value="SBP_bac_8"/>
    <property type="match status" value="1"/>
</dbReference>
<sequence length="371" mass="39884">MKKVVSSLLVSGLIVLAGCGNPQPPAAAPSTSTSASSASAASDPKAITVAGVGGKIEAVVRDYVAPKFTEKTGIKVNFIAGVSGEVLSKVELQKNSPEIDVAMYVPLDVERARKAGLAESLDSGMIPNLAQIDDRYVALDKVGVPVFGYSIAPAYNTKAFETKQIPPIQSWNDIIRPEYKGKTAYSDISNDWGFATLYILAKANGGSMENLEPGLEKAKDLAAYSDTFYKNSTQMIPALQQGIADVTVMGSYTIAQTFDAGVPLKMVVPKEGIPLQASNATIVKNSPNKKAAQDFINFMISEEVQHVVADNGFYPTIKGVKIPDKYIPVIGMKDTDSVYKPDVAKLSESRNMWSERWIKEVNPQLGKKVVK</sequence>
<dbReference type="Gene3D" id="3.40.190.10">
    <property type="entry name" value="Periplasmic binding protein-like II"/>
    <property type="match status" value="2"/>
</dbReference>
<dbReference type="RefSeq" id="WP_133236864.1">
    <property type="nucleotide sequence ID" value="NZ_SMRT01000036.1"/>
</dbReference>
<dbReference type="PANTHER" id="PTHR30006">
    <property type="entry name" value="THIAMINE-BINDING PERIPLASMIC PROTEIN-RELATED"/>
    <property type="match status" value="1"/>
</dbReference>
<dbReference type="EMBL" id="SMRT01000036">
    <property type="protein sequence ID" value="TDF89726.1"/>
    <property type="molecule type" value="Genomic_DNA"/>
</dbReference>
<dbReference type="PRINTS" id="PR00909">
    <property type="entry name" value="SPERMDNBNDNG"/>
</dbReference>
<dbReference type="GO" id="GO:0015888">
    <property type="term" value="P:thiamine transport"/>
    <property type="evidence" value="ECO:0007669"/>
    <property type="project" value="TreeGrafter"/>
</dbReference>
<evidence type="ECO:0000256" key="1">
    <source>
        <dbReference type="ARBA" id="ARBA00022729"/>
    </source>
</evidence>
<keyword evidence="4" id="KW-1185">Reference proteome</keyword>
<evidence type="ECO:0000256" key="2">
    <source>
        <dbReference type="SAM" id="SignalP"/>
    </source>
</evidence>
<reference evidence="3 4" key="1">
    <citation type="submission" date="2019-03" db="EMBL/GenBank/DDBJ databases">
        <title>This is whole genome sequence of Paenibacillus sp MS74 strain.</title>
        <authorList>
            <person name="Trinh H.N."/>
        </authorList>
    </citation>
    <scope>NUCLEOTIDE SEQUENCE [LARGE SCALE GENOMIC DNA]</scope>
    <source>
        <strain evidence="3 4">MS74</strain>
    </source>
</reference>
<dbReference type="GO" id="GO:0019808">
    <property type="term" value="F:polyamine binding"/>
    <property type="evidence" value="ECO:0007669"/>
    <property type="project" value="InterPro"/>
</dbReference>
<name>A0A4R5K766_9BACL</name>
<accession>A0A4R5K766</accession>
<feature type="signal peptide" evidence="2">
    <location>
        <begin position="1"/>
        <end position="27"/>
    </location>
</feature>
<evidence type="ECO:0000313" key="4">
    <source>
        <dbReference type="Proteomes" id="UP000295636"/>
    </source>
</evidence>
<dbReference type="InterPro" id="IPR001188">
    <property type="entry name" value="Sperm_putr-bd"/>
</dbReference>
<dbReference type="GO" id="GO:0030288">
    <property type="term" value="C:outer membrane-bounded periplasmic space"/>
    <property type="evidence" value="ECO:0007669"/>
    <property type="project" value="TreeGrafter"/>
</dbReference>
<dbReference type="CDD" id="cd13589">
    <property type="entry name" value="PBP2_polyamine_RpCGA009"/>
    <property type="match status" value="1"/>
</dbReference>
<proteinExistence type="predicted"/>
<evidence type="ECO:0000313" key="3">
    <source>
        <dbReference type="EMBL" id="TDF89726.1"/>
    </source>
</evidence>
<dbReference type="GO" id="GO:0030975">
    <property type="term" value="F:thiamine binding"/>
    <property type="evidence" value="ECO:0007669"/>
    <property type="project" value="TreeGrafter"/>
</dbReference>
<dbReference type="AlphaFoldDB" id="A0A4R5K766"/>
<dbReference type="InterPro" id="IPR006059">
    <property type="entry name" value="SBP"/>
</dbReference>
<comment type="caution">
    <text evidence="3">The sequence shown here is derived from an EMBL/GenBank/DDBJ whole genome shotgun (WGS) entry which is preliminary data.</text>
</comment>